<dbReference type="GO" id="GO:0000287">
    <property type="term" value="F:magnesium ion binding"/>
    <property type="evidence" value="ECO:0007669"/>
    <property type="project" value="UniProtKB-UniRule"/>
</dbReference>
<sequence>MHTLAQLPFESRYTQLPTRLYQRLRPTPLTSPVLVALSADAARLIDLDLCQLQPEQLAAHFGAGEPLPGDDPVAMKYAGHQFGVWNPQLGDGRGLLLGQVRNDRGELWDLHLKGSGRTAYSRFGDGRAVLRSCLREFLGSEALFHLGIPTTRALCVVMGQGQVRREMPEPEATLVRMTRSHVRFGHFEHLHYSGDRAGYEALMQQVIEDHWPDLLAIPDQAERWAHWYEEVLKRTAELVAKWQAYGFCHGVLNTDNMSILGETIDYGPFAFLDEYRPDAVFNHSDDQGRYAFDRQPKIVHWNLTALAETLTPYVSVSTLEDILARYSDYFQQAYRQQLSARLGLAVEQWPLVERFLQLCREQSVDWTLFLRDLAENKDEKQLLDHVSDQDLFQHWLRHWRKAVDERFDSIEQRVEALCAVNPWVLPRTHVLQVAIEAAEQGDFTEVARQLRSYRQPYQRLPGHEDHAAPPPAGNFVHLSCSS</sequence>
<feature type="binding site" evidence="8">
    <location>
        <position position="265"/>
    </location>
    <ligand>
        <name>ATP</name>
        <dbReference type="ChEBI" id="CHEBI:30616"/>
    </ligand>
</feature>
<evidence type="ECO:0000256" key="3">
    <source>
        <dbReference type="ARBA" id="ARBA00022695"/>
    </source>
</evidence>
<evidence type="ECO:0000256" key="6">
    <source>
        <dbReference type="ARBA" id="ARBA00022840"/>
    </source>
</evidence>
<organism evidence="9 10">
    <name type="scientific">Terasakiispira papahanaumokuakeensis</name>
    <dbReference type="NCBI Taxonomy" id="197479"/>
    <lineage>
        <taxon>Bacteria</taxon>
        <taxon>Pseudomonadati</taxon>
        <taxon>Pseudomonadota</taxon>
        <taxon>Gammaproteobacteria</taxon>
        <taxon>Oceanospirillales</taxon>
        <taxon>Terasakiispira</taxon>
    </lineage>
</organism>
<comment type="catalytic activity">
    <reaction evidence="8">
        <text>L-threonyl-[protein] + ATP = 3-O-(5'-adenylyl)-L-threonyl-[protein] + diphosphate</text>
        <dbReference type="Rhea" id="RHEA:54292"/>
        <dbReference type="Rhea" id="RHEA-COMP:11060"/>
        <dbReference type="Rhea" id="RHEA-COMP:13847"/>
        <dbReference type="ChEBI" id="CHEBI:30013"/>
        <dbReference type="ChEBI" id="CHEBI:30616"/>
        <dbReference type="ChEBI" id="CHEBI:33019"/>
        <dbReference type="ChEBI" id="CHEBI:138113"/>
        <dbReference type="EC" id="2.7.7.108"/>
    </reaction>
</comment>
<evidence type="ECO:0000256" key="7">
    <source>
        <dbReference type="ARBA" id="ARBA00022842"/>
    </source>
</evidence>
<feature type="binding site" evidence="8">
    <location>
        <position position="125"/>
    </location>
    <ligand>
        <name>ATP</name>
        <dbReference type="ChEBI" id="CHEBI:30616"/>
    </ligand>
</feature>
<keyword evidence="4 8" id="KW-0479">Metal-binding</keyword>
<dbReference type="EMBL" id="MDTQ01000001">
    <property type="protein sequence ID" value="ODC02891.1"/>
    <property type="molecule type" value="Genomic_DNA"/>
</dbReference>
<feature type="binding site" evidence="8">
    <location>
        <position position="183"/>
    </location>
    <ligand>
        <name>ATP</name>
        <dbReference type="ChEBI" id="CHEBI:30616"/>
    </ligand>
</feature>
<dbReference type="Pfam" id="PF02696">
    <property type="entry name" value="SelO"/>
    <property type="match status" value="1"/>
</dbReference>
<feature type="binding site" evidence="8">
    <location>
        <position position="265"/>
    </location>
    <ligand>
        <name>Mg(2+)</name>
        <dbReference type="ChEBI" id="CHEBI:18420"/>
    </ligand>
</feature>
<feature type="binding site" evidence="8">
    <location>
        <position position="126"/>
    </location>
    <ligand>
        <name>ATP</name>
        <dbReference type="ChEBI" id="CHEBI:30616"/>
    </ligand>
</feature>
<protein>
    <recommendedName>
        <fullName evidence="8">Protein nucleotidyltransferase YdiU</fullName>
        <ecNumber evidence="8">2.7.7.-</ecNumber>
    </recommendedName>
    <alternativeName>
        <fullName evidence="8">Protein adenylyltransferase YdiU</fullName>
        <ecNumber evidence="8">2.7.7.108</ecNumber>
    </alternativeName>
    <alternativeName>
        <fullName evidence="8">Protein uridylyltransferase YdiU</fullName>
        <ecNumber evidence="8">2.7.7.-</ecNumber>
    </alternativeName>
</protein>
<feature type="binding site" evidence="8">
    <location>
        <position position="176"/>
    </location>
    <ligand>
        <name>ATP</name>
        <dbReference type="ChEBI" id="CHEBI:30616"/>
    </ligand>
</feature>
<evidence type="ECO:0000313" key="9">
    <source>
        <dbReference type="EMBL" id="ODC02891.1"/>
    </source>
</evidence>
<dbReference type="PANTHER" id="PTHR32057:SF14">
    <property type="entry name" value="PROTEIN ADENYLYLTRANSFERASE SELO, MITOCHONDRIAL"/>
    <property type="match status" value="1"/>
</dbReference>
<dbReference type="EC" id="2.7.7.108" evidence="8"/>
<comment type="catalytic activity">
    <reaction evidence="8">
        <text>L-histidyl-[protein] + UTP = N(tele)-(5'-uridylyl)-L-histidyl-[protein] + diphosphate</text>
        <dbReference type="Rhea" id="RHEA:83891"/>
        <dbReference type="Rhea" id="RHEA-COMP:9745"/>
        <dbReference type="Rhea" id="RHEA-COMP:20239"/>
        <dbReference type="ChEBI" id="CHEBI:29979"/>
        <dbReference type="ChEBI" id="CHEBI:33019"/>
        <dbReference type="ChEBI" id="CHEBI:46398"/>
        <dbReference type="ChEBI" id="CHEBI:233474"/>
    </reaction>
</comment>
<keyword evidence="3 8" id="KW-0548">Nucleotidyltransferase</keyword>
<evidence type="ECO:0000256" key="2">
    <source>
        <dbReference type="ARBA" id="ARBA00022679"/>
    </source>
</evidence>
<dbReference type="AlphaFoldDB" id="A0A1E2V7C8"/>
<feature type="active site" description="Proton acceptor" evidence="8">
    <location>
        <position position="255"/>
    </location>
</feature>
<dbReference type="PANTHER" id="PTHR32057">
    <property type="entry name" value="PROTEIN ADENYLYLTRANSFERASE SELO, MITOCHONDRIAL"/>
    <property type="match status" value="1"/>
</dbReference>
<comment type="caution">
    <text evidence="9">The sequence shown here is derived from an EMBL/GenBank/DDBJ whole genome shotgun (WGS) entry which is preliminary data.</text>
</comment>
<evidence type="ECO:0000256" key="8">
    <source>
        <dbReference type="HAMAP-Rule" id="MF_00692"/>
    </source>
</evidence>
<keyword evidence="5 8" id="KW-0547">Nucleotide-binding</keyword>
<dbReference type="HAMAP" id="MF_00692">
    <property type="entry name" value="SelO"/>
    <property type="match status" value="1"/>
</dbReference>
<keyword evidence="8" id="KW-0464">Manganese</keyword>
<feature type="binding site" evidence="8">
    <location>
        <position position="90"/>
    </location>
    <ligand>
        <name>ATP</name>
        <dbReference type="ChEBI" id="CHEBI:30616"/>
    </ligand>
</feature>
<keyword evidence="6 8" id="KW-0067">ATP-binding</keyword>
<evidence type="ECO:0000256" key="5">
    <source>
        <dbReference type="ARBA" id="ARBA00022741"/>
    </source>
</evidence>
<dbReference type="GO" id="GO:0030145">
    <property type="term" value="F:manganese ion binding"/>
    <property type="evidence" value="ECO:0007669"/>
    <property type="project" value="UniProtKB-UniRule"/>
</dbReference>
<accession>A0A1E2V7C8</accession>
<comment type="catalytic activity">
    <reaction evidence="8">
        <text>L-tyrosyl-[protein] + ATP = O-(5'-adenylyl)-L-tyrosyl-[protein] + diphosphate</text>
        <dbReference type="Rhea" id="RHEA:54288"/>
        <dbReference type="Rhea" id="RHEA-COMP:10136"/>
        <dbReference type="Rhea" id="RHEA-COMP:13846"/>
        <dbReference type="ChEBI" id="CHEBI:30616"/>
        <dbReference type="ChEBI" id="CHEBI:33019"/>
        <dbReference type="ChEBI" id="CHEBI:46858"/>
        <dbReference type="ChEBI" id="CHEBI:83624"/>
        <dbReference type="EC" id="2.7.7.108"/>
    </reaction>
</comment>
<comment type="catalytic activity">
    <reaction evidence="8">
        <text>L-seryl-[protein] + UTP = O-(5'-uridylyl)-L-seryl-[protein] + diphosphate</text>
        <dbReference type="Rhea" id="RHEA:64604"/>
        <dbReference type="Rhea" id="RHEA-COMP:9863"/>
        <dbReference type="Rhea" id="RHEA-COMP:16635"/>
        <dbReference type="ChEBI" id="CHEBI:29999"/>
        <dbReference type="ChEBI" id="CHEBI:33019"/>
        <dbReference type="ChEBI" id="CHEBI:46398"/>
        <dbReference type="ChEBI" id="CHEBI:156051"/>
    </reaction>
</comment>
<name>A0A1E2V7C8_9GAMM</name>
<reference evidence="9 10" key="1">
    <citation type="submission" date="2016-08" db="EMBL/GenBank/DDBJ databases">
        <authorList>
            <person name="Seilhamer J.J."/>
        </authorList>
    </citation>
    <scope>NUCLEOTIDE SEQUENCE [LARGE SCALE GENOMIC DNA]</scope>
    <source>
        <strain evidence="9 10">PH27A</strain>
    </source>
</reference>
<comment type="cofactor">
    <cofactor evidence="8">
        <name>Mg(2+)</name>
        <dbReference type="ChEBI" id="CHEBI:18420"/>
    </cofactor>
    <cofactor evidence="8">
        <name>Mn(2+)</name>
        <dbReference type="ChEBI" id="CHEBI:29035"/>
    </cofactor>
</comment>
<dbReference type="GO" id="GO:0070733">
    <property type="term" value="F:AMPylase activity"/>
    <property type="evidence" value="ECO:0007669"/>
    <property type="project" value="UniProtKB-EC"/>
</dbReference>
<evidence type="ECO:0000313" key="10">
    <source>
        <dbReference type="Proteomes" id="UP000094291"/>
    </source>
</evidence>
<keyword evidence="7 8" id="KW-0460">Magnesium</keyword>
<feature type="binding site" evidence="8">
    <location>
        <position position="113"/>
    </location>
    <ligand>
        <name>ATP</name>
        <dbReference type="ChEBI" id="CHEBI:30616"/>
    </ligand>
</feature>
<keyword evidence="2 8" id="KW-0808">Transferase</keyword>
<dbReference type="EC" id="2.7.7.-" evidence="8"/>
<keyword evidence="10" id="KW-1185">Reference proteome</keyword>
<gene>
    <name evidence="8" type="primary">ydiU</name>
    <name evidence="8" type="synonym">selO</name>
    <name evidence="9" type="ORF">BFW38_04315</name>
</gene>
<dbReference type="InterPro" id="IPR003846">
    <property type="entry name" value="SelO"/>
</dbReference>
<feature type="binding site" evidence="8">
    <location>
        <position position="92"/>
    </location>
    <ligand>
        <name>ATP</name>
        <dbReference type="ChEBI" id="CHEBI:30616"/>
    </ligand>
</feature>
<comment type="catalytic activity">
    <reaction evidence="8">
        <text>L-seryl-[protein] + ATP = 3-O-(5'-adenylyl)-L-seryl-[protein] + diphosphate</text>
        <dbReference type="Rhea" id="RHEA:58120"/>
        <dbReference type="Rhea" id="RHEA-COMP:9863"/>
        <dbReference type="Rhea" id="RHEA-COMP:15073"/>
        <dbReference type="ChEBI" id="CHEBI:29999"/>
        <dbReference type="ChEBI" id="CHEBI:30616"/>
        <dbReference type="ChEBI" id="CHEBI:33019"/>
        <dbReference type="ChEBI" id="CHEBI:142516"/>
        <dbReference type="EC" id="2.7.7.108"/>
    </reaction>
</comment>
<comment type="function">
    <text evidence="8">Nucleotidyltransferase involved in the post-translational modification of proteins. It can catalyze the addition of adenosine monophosphate (AMP) or uridine monophosphate (UMP) to a protein, resulting in modifications known as AMPylation and UMPylation.</text>
</comment>
<feature type="binding site" evidence="8">
    <location>
        <position position="256"/>
    </location>
    <ligand>
        <name>Mg(2+)</name>
        <dbReference type="ChEBI" id="CHEBI:18420"/>
    </ligand>
</feature>
<proteinExistence type="inferred from homology"/>
<dbReference type="Proteomes" id="UP000094291">
    <property type="component" value="Unassembled WGS sequence"/>
</dbReference>
<dbReference type="OrthoDB" id="9776281at2"/>
<dbReference type="GO" id="GO:0005524">
    <property type="term" value="F:ATP binding"/>
    <property type="evidence" value="ECO:0007669"/>
    <property type="project" value="UniProtKB-UniRule"/>
</dbReference>
<dbReference type="STRING" id="197479.BFW38_04315"/>
<evidence type="ECO:0000256" key="4">
    <source>
        <dbReference type="ARBA" id="ARBA00022723"/>
    </source>
</evidence>
<dbReference type="NCBIfam" id="NF000658">
    <property type="entry name" value="PRK00029.1"/>
    <property type="match status" value="1"/>
</dbReference>
<comment type="similarity">
    <text evidence="1 8">Belongs to the SELO family.</text>
</comment>
<dbReference type="RefSeq" id="WP_068997286.1">
    <property type="nucleotide sequence ID" value="NZ_MDTQ01000001.1"/>
</dbReference>
<comment type="catalytic activity">
    <reaction evidence="8">
        <text>L-tyrosyl-[protein] + UTP = O-(5'-uridylyl)-L-tyrosyl-[protein] + diphosphate</text>
        <dbReference type="Rhea" id="RHEA:83887"/>
        <dbReference type="Rhea" id="RHEA-COMP:10136"/>
        <dbReference type="Rhea" id="RHEA-COMP:20238"/>
        <dbReference type="ChEBI" id="CHEBI:33019"/>
        <dbReference type="ChEBI" id="CHEBI:46398"/>
        <dbReference type="ChEBI" id="CHEBI:46858"/>
        <dbReference type="ChEBI" id="CHEBI:90602"/>
    </reaction>
</comment>
<feature type="binding site" evidence="8">
    <location>
        <position position="93"/>
    </location>
    <ligand>
        <name>ATP</name>
        <dbReference type="ChEBI" id="CHEBI:30616"/>
    </ligand>
</feature>
<evidence type="ECO:0000256" key="1">
    <source>
        <dbReference type="ARBA" id="ARBA00009747"/>
    </source>
</evidence>